<reference evidence="1" key="1">
    <citation type="submission" date="2021-10" db="EMBL/GenBank/DDBJ databases">
        <title>Tropical sea cucumber genome reveals ecological adaptation and Cuvierian tubules defense mechanism.</title>
        <authorList>
            <person name="Chen T."/>
        </authorList>
    </citation>
    <scope>NUCLEOTIDE SEQUENCE</scope>
    <source>
        <strain evidence="1">Nanhai2018</strain>
        <tissue evidence="1">Muscle</tissue>
    </source>
</reference>
<dbReference type="EMBL" id="JAIZAY010000001">
    <property type="protein sequence ID" value="KAJ8050359.1"/>
    <property type="molecule type" value="Genomic_DNA"/>
</dbReference>
<name>A0A9Q1CTR1_HOLLE</name>
<sequence>MVIPKLFQVVGDNLGVHSLLGYVTSFTANYYCRYCKGHRSDLQKLVAEDQSLLRNKENYSGDIISNDASLTGVKTTSALNQIDGYHVVENVAPDVMHVFTEGIIPLEMHLVLQRLIEREMFTLEEVNLRIISFNYGFVDRINKPTPIRLSSLLNSSAASGQTSAQMTCLALNHFLMLGDRIKQNSEEWEVFLLLIEIFKIGMSQCISLSATYYPKVLIKDHHELFPFEFFHIVP</sequence>
<dbReference type="Proteomes" id="UP001152320">
    <property type="component" value="Chromosome 1"/>
</dbReference>
<accession>A0A9Q1CTR1</accession>
<evidence type="ECO:0000313" key="1">
    <source>
        <dbReference type="EMBL" id="KAJ8050359.1"/>
    </source>
</evidence>
<organism evidence="1 2">
    <name type="scientific">Holothuria leucospilota</name>
    <name type="common">Black long sea cucumber</name>
    <name type="synonym">Mertensiothuria leucospilota</name>
    <dbReference type="NCBI Taxonomy" id="206669"/>
    <lineage>
        <taxon>Eukaryota</taxon>
        <taxon>Metazoa</taxon>
        <taxon>Echinodermata</taxon>
        <taxon>Eleutherozoa</taxon>
        <taxon>Echinozoa</taxon>
        <taxon>Holothuroidea</taxon>
        <taxon>Aspidochirotacea</taxon>
        <taxon>Aspidochirotida</taxon>
        <taxon>Holothuriidae</taxon>
        <taxon>Holothuria</taxon>
    </lineage>
</organism>
<protein>
    <submittedName>
        <fullName evidence="1">Uncharacterized protein</fullName>
    </submittedName>
</protein>
<dbReference type="OrthoDB" id="10045355at2759"/>
<dbReference type="AlphaFoldDB" id="A0A9Q1CTR1"/>
<gene>
    <name evidence="1" type="ORF">HOLleu_03535</name>
</gene>
<evidence type="ECO:0000313" key="2">
    <source>
        <dbReference type="Proteomes" id="UP001152320"/>
    </source>
</evidence>
<keyword evidence="2" id="KW-1185">Reference proteome</keyword>
<proteinExistence type="predicted"/>
<comment type="caution">
    <text evidence="1">The sequence shown here is derived from an EMBL/GenBank/DDBJ whole genome shotgun (WGS) entry which is preliminary data.</text>
</comment>